<dbReference type="PANTHER" id="PTHR33926">
    <property type="entry name" value="PROTEIN TIC 22, CHLOROPLASTIC"/>
    <property type="match status" value="1"/>
</dbReference>
<dbReference type="GO" id="GO:0009507">
    <property type="term" value="C:chloroplast"/>
    <property type="evidence" value="ECO:0007669"/>
    <property type="project" value="UniProtKB-SubCell"/>
</dbReference>
<evidence type="ECO:0000313" key="6">
    <source>
        <dbReference type="Proteomes" id="UP001153069"/>
    </source>
</evidence>
<comment type="subcellular location">
    <subcellularLocation>
        <location evidence="1">Plastid</location>
        <location evidence="1">Chloroplast</location>
    </subcellularLocation>
</comment>
<evidence type="ECO:0000256" key="4">
    <source>
        <dbReference type="SAM" id="SignalP"/>
    </source>
</evidence>
<feature type="signal peptide" evidence="4">
    <location>
        <begin position="1"/>
        <end position="23"/>
    </location>
</feature>
<accession>A0A9N8EY23</accession>
<dbReference type="EMBL" id="CAICTM010001944">
    <property type="protein sequence ID" value="CAB9527129.1"/>
    <property type="molecule type" value="Genomic_DNA"/>
</dbReference>
<keyword evidence="2" id="KW-0150">Chloroplast</keyword>
<dbReference type="PANTHER" id="PTHR33926:SF4">
    <property type="entry name" value="PROTEIN TIC 22, CHLOROPLASTIC"/>
    <property type="match status" value="1"/>
</dbReference>
<dbReference type="OrthoDB" id="46727at2759"/>
<dbReference type="GO" id="GO:0015031">
    <property type="term" value="P:protein transport"/>
    <property type="evidence" value="ECO:0007669"/>
    <property type="project" value="InterPro"/>
</dbReference>
<feature type="chain" id="PRO_5040227538" evidence="4">
    <location>
        <begin position="24"/>
        <end position="325"/>
    </location>
</feature>
<protein>
    <submittedName>
        <fullName evidence="5">Uncharacterized protein</fullName>
    </submittedName>
</protein>
<evidence type="ECO:0000256" key="1">
    <source>
        <dbReference type="ARBA" id="ARBA00004229"/>
    </source>
</evidence>
<sequence>MKSTAVQWTLFIVLGYLSRLSSGWTLKVPDISAGADYSADQWLVSRRDWSGKVAQLCVAAASSTVLSTTRPAWADTEKEDGSTSSGLLSTNSVADMLHAVPTFSIVDASGVPFMVVGEDAKVTGYFFTTYEEAKRLLDLARNSADKAIRQAKREKQPLEDDTNPWTLARISTIPLDVAVTVVTKSQYTKNYFQVAPAFDDIEDALQITGKSDLPEGKVPLFYMENFTIPVTNNNQQQTPLYFRKSELIQEYQKQIKGNKAAEMPPILVTELFAVLLELVKPGGADEDLKNLVIVPPKGSLQKAKQCEKAGGNEPPFVFGKRNLVL</sequence>
<reference evidence="5" key="1">
    <citation type="submission" date="2020-06" db="EMBL/GenBank/DDBJ databases">
        <authorList>
            <consortium name="Plant Systems Biology data submission"/>
        </authorList>
    </citation>
    <scope>NUCLEOTIDE SEQUENCE</scope>
    <source>
        <strain evidence="5">D6</strain>
    </source>
</reference>
<evidence type="ECO:0000256" key="2">
    <source>
        <dbReference type="ARBA" id="ARBA00022528"/>
    </source>
</evidence>
<keyword evidence="4" id="KW-0732">Signal</keyword>
<evidence type="ECO:0000256" key="3">
    <source>
        <dbReference type="ARBA" id="ARBA00022640"/>
    </source>
</evidence>
<dbReference type="Gene3D" id="3.40.1350.100">
    <property type="match status" value="2"/>
</dbReference>
<name>A0A9N8EY23_9STRA</name>
<dbReference type="InterPro" id="IPR007378">
    <property type="entry name" value="Tic22-like"/>
</dbReference>
<gene>
    <name evidence="5" type="ORF">SEMRO_1946_G307050.1</name>
</gene>
<dbReference type="AlphaFoldDB" id="A0A9N8EY23"/>
<keyword evidence="3" id="KW-0934">Plastid</keyword>
<evidence type="ECO:0000313" key="5">
    <source>
        <dbReference type="EMBL" id="CAB9527129.1"/>
    </source>
</evidence>
<dbReference type="Proteomes" id="UP001153069">
    <property type="component" value="Unassembled WGS sequence"/>
</dbReference>
<dbReference type="Pfam" id="PF04278">
    <property type="entry name" value="Tic22"/>
    <property type="match status" value="1"/>
</dbReference>
<comment type="caution">
    <text evidence="5">The sequence shown here is derived from an EMBL/GenBank/DDBJ whole genome shotgun (WGS) entry which is preliminary data.</text>
</comment>
<proteinExistence type="predicted"/>
<keyword evidence="6" id="KW-1185">Reference proteome</keyword>
<organism evidence="5 6">
    <name type="scientific">Seminavis robusta</name>
    <dbReference type="NCBI Taxonomy" id="568900"/>
    <lineage>
        <taxon>Eukaryota</taxon>
        <taxon>Sar</taxon>
        <taxon>Stramenopiles</taxon>
        <taxon>Ochrophyta</taxon>
        <taxon>Bacillariophyta</taxon>
        <taxon>Bacillariophyceae</taxon>
        <taxon>Bacillariophycidae</taxon>
        <taxon>Naviculales</taxon>
        <taxon>Naviculaceae</taxon>
        <taxon>Seminavis</taxon>
    </lineage>
</organism>